<evidence type="ECO:0000256" key="6">
    <source>
        <dbReference type="PROSITE-ProRule" id="PRU00076"/>
    </source>
</evidence>
<accession>A0A8T1SM35</accession>
<dbReference type="InterPro" id="IPR000742">
    <property type="entry name" value="EGF"/>
</dbReference>
<evidence type="ECO:0000256" key="1">
    <source>
        <dbReference type="ARBA" id="ARBA00022536"/>
    </source>
</evidence>
<feature type="disulfide bond" evidence="7">
    <location>
        <begin position="558"/>
        <end position="585"/>
    </location>
</feature>
<dbReference type="PROSITE" id="PS50825">
    <property type="entry name" value="HYR"/>
    <property type="match status" value="2"/>
</dbReference>
<dbReference type="OrthoDB" id="6515930at2759"/>
<keyword evidence="2" id="KW-0732">Signal</keyword>
<dbReference type="SUPFAM" id="SSF53300">
    <property type="entry name" value="vWA-like"/>
    <property type="match status" value="1"/>
</dbReference>
<dbReference type="FunFam" id="3.40.50.410:FF:000070">
    <property type="entry name" value="sushi, von Willebrand factor type A, EGF and pentraxin domain-containing protein 1"/>
    <property type="match status" value="1"/>
</dbReference>
<name>A0A8T1SM35_CHESE</name>
<evidence type="ECO:0000256" key="7">
    <source>
        <dbReference type="PROSITE-ProRule" id="PRU00302"/>
    </source>
</evidence>
<feature type="domain" description="Sushi" evidence="12">
    <location>
        <begin position="468"/>
        <end position="527"/>
    </location>
</feature>
<dbReference type="InterPro" id="IPR035976">
    <property type="entry name" value="Sushi/SCR/CCP_sf"/>
</dbReference>
<feature type="domain" description="HYR" evidence="11">
    <location>
        <begin position="735"/>
        <end position="816"/>
    </location>
</feature>
<feature type="domain" description="EGF-like" evidence="9">
    <location>
        <begin position="1331"/>
        <end position="1367"/>
    </location>
</feature>
<feature type="disulfide bond" evidence="6">
    <location>
        <begin position="1319"/>
        <end position="1328"/>
    </location>
</feature>
<feature type="domain" description="EGF-like" evidence="9">
    <location>
        <begin position="1369"/>
        <end position="1387"/>
    </location>
</feature>
<gene>
    <name evidence="13" type="ORF">G0U57_004995</name>
</gene>
<evidence type="ECO:0000256" key="3">
    <source>
        <dbReference type="ARBA" id="ARBA00022737"/>
    </source>
</evidence>
<feature type="domain" description="Sushi" evidence="12">
    <location>
        <begin position="528"/>
        <end position="587"/>
    </location>
</feature>
<dbReference type="Gene3D" id="3.40.50.410">
    <property type="entry name" value="von Willebrand factor, type A domain"/>
    <property type="match status" value="1"/>
</dbReference>
<feature type="region of interest" description="Disordered" evidence="8">
    <location>
        <begin position="1"/>
        <end position="69"/>
    </location>
</feature>
<evidence type="ECO:0000259" key="11">
    <source>
        <dbReference type="PROSITE" id="PS50825"/>
    </source>
</evidence>
<dbReference type="Pfam" id="PF00008">
    <property type="entry name" value="EGF"/>
    <property type="match status" value="2"/>
</dbReference>
<dbReference type="InterPro" id="IPR011641">
    <property type="entry name" value="Tyr-kin_ephrin_A/B_rcpt-like"/>
</dbReference>
<proteinExistence type="predicted"/>
<comment type="caution">
    <text evidence="13">The sequence shown here is derived from an EMBL/GenBank/DDBJ whole genome shotgun (WGS) entry which is preliminary data.</text>
</comment>
<dbReference type="CDD" id="cd01450">
    <property type="entry name" value="vWFA_subfamily_ECM"/>
    <property type="match status" value="1"/>
</dbReference>
<evidence type="ECO:0000259" key="12">
    <source>
        <dbReference type="PROSITE" id="PS50923"/>
    </source>
</evidence>
<dbReference type="PROSITE" id="PS01187">
    <property type="entry name" value="EGF_CA"/>
    <property type="match status" value="1"/>
</dbReference>
<keyword evidence="1 6" id="KW-0245">EGF-like domain</keyword>
<feature type="compositionally biased region" description="Low complexity" evidence="8">
    <location>
        <begin position="56"/>
        <end position="69"/>
    </location>
</feature>
<evidence type="ECO:0000313" key="14">
    <source>
        <dbReference type="Proteomes" id="UP000765507"/>
    </source>
</evidence>
<keyword evidence="3" id="KW-0677">Repeat</keyword>
<dbReference type="Gene3D" id="2.10.50.10">
    <property type="entry name" value="Tumor Necrosis Factor Receptor, subunit A, domain 2"/>
    <property type="match status" value="3"/>
</dbReference>
<dbReference type="PROSITE" id="PS50234">
    <property type="entry name" value="VWFA"/>
    <property type="match status" value="1"/>
</dbReference>
<reference evidence="13 14" key="1">
    <citation type="journal article" date="2020" name="G3 (Bethesda)">
        <title>Draft Genome of the Common Snapping Turtle, Chelydra serpentina, a Model for Phenotypic Plasticity in Reptiles.</title>
        <authorList>
            <person name="Das D."/>
            <person name="Singh S.K."/>
            <person name="Bierstedt J."/>
            <person name="Erickson A."/>
            <person name="Galli G.L.J."/>
            <person name="Crossley D.A. 2nd"/>
            <person name="Rhen T."/>
        </authorList>
    </citation>
    <scope>NUCLEOTIDE SEQUENCE [LARGE SCALE GENOMIC DNA]</scope>
    <source>
        <strain evidence="13">KW</strain>
    </source>
</reference>
<dbReference type="InterPro" id="IPR000436">
    <property type="entry name" value="Sushi_SCR_CCP_dom"/>
</dbReference>
<feature type="disulfide bond" evidence="7">
    <location>
        <begin position="498"/>
        <end position="525"/>
    </location>
</feature>
<feature type="non-terminal residue" evidence="13">
    <location>
        <position position="1387"/>
    </location>
</feature>
<dbReference type="Pfam" id="PF02494">
    <property type="entry name" value="HYR"/>
    <property type="match status" value="2"/>
</dbReference>
<feature type="compositionally biased region" description="Polar residues" evidence="8">
    <location>
        <begin position="1"/>
        <end position="12"/>
    </location>
</feature>
<dbReference type="InterPro" id="IPR043555">
    <property type="entry name" value="SRPX-like"/>
</dbReference>
<dbReference type="Gene3D" id="2.10.70.10">
    <property type="entry name" value="Complement Module, domain 1"/>
    <property type="match status" value="3"/>
</dbReference>
<dbReference type="PROSITE" id="PS00022">
    <property type="entry name" value="EGF_1"/>
    <property type="match status" value="2"/>
</dbReference>
<dbReference type="InterPro" id="IPR036465">
    <property type="entry name" value="vWFA_dom_sf"/>
</dbReference>
<evidence type="ECO:0000259" key="9">
    <source>
        <dbReference type="PROSITE" id="PS50026"/>
    </source>
</evidence>
<keyword evidence="14" id="KW-1185">Reference proteome</keyword>
<feature type="domain" description="EGF-like" evidence="9">
    <location>
        <begin position="1293"/>
        <end position="1329"/>
    </location>
</feature>
<dbReference type="PROSITE" id="PS50026">
    <property type="entry name" value="EGF_3"/>
    <property type="match status" value="3"/>
</dbReference>
<dbReference type="SMART" id="SM00181">
    <property type="entry name" value="EGF"/>
    <property type="match status" value="3"/>
</dbReference>
<keyword evidence="5" id="KW-0325">Glycoprotein</keyword>
<dbReference type="CDD" id="cd00054">
    <property type="entry name" value="EGF_CA"/>
    <property type="match status" value="2"/>
</dbReference>
<feature type="domain" description="VWFA" evidence="10">
    <location>
        <begin position="174"/>
        <end position="356"/>
    </location>
</feature>
<dbReference type="InterPro" id="IPR003410">
    <property type="entry name" value="HYR_dom"/>
</dbReference>
<dbReference type="Pfam" id="PF07699">
    <property type="entry name" value="Ephrin_rec_like"/>
    <property type="match status" value="4"/>
</dbReference>
<feature type="domain" description="Sushi" evidence="12">
    <location>
        <begin position="588"/>
        <end position="653"/>
    </location>
</feature>
<dbReference type="InterPro" id="IPR002035">
    <property type="entry name" value="VWF_A"/>
</dbReference>
<keyword evidence="7" id="KW-0768">Sushi</keyword>
<dbReference type="PROSITE" id="PS01186">
    <property type="entry name" value="EGF_2"/>
    <property type="match status" value="2"/>
</dbReference>
<dbReference type="Proteomes" id="UP000765507">
    <property type="component" value="Unassembled WGS sequence"/>
</dbReference>
<dbReference type="SUPFAM" id="SSF57196">
    <property type="entry name" value="EGF/Laminin"/>
    <property type="match status" value="2"/>
</dbReference>
<dbReference type="SUPFAM" id="SSF57184">
    <property type="entry name" value="Growth factor receptor domain"/>
    <property type="match status" value="1"/>
</dbReference>
<dbReference type="SMART" id="SM01411">
    <property type="entry name" value="Ephrin_rec_like"/>
    <property type="match status" value="4"/>
</dbReference>
<dbReference type="FunFam" id="2.10.25.10:FF:000031">
    <property type="entry name" value="neurogenic locus notch homolog protein 3"/>
    <property type="match status" value="1"/>
</dbReference>
<dbReference type="SMART" id="SM00327">
    <property type="entry name" value="VWA"/>
    <property type="match status" value="1"/>
</dbReference>
<evidence type="ECO:0000259" key="10">
    <source>
        <dbReference type="PROSITE" id="PS50234"/>
    </source>
</evidence>
<dbReference type="Pfam" id="PF00084">
    <property type="entry name" value="Sushi"/>
    <property type="match status" value="3"/>
</dbReference>
<dbReference type="EMBL" id="JAHGAV010000166">
    <property type="protein sequence ID" value="KAG6929710.1"/>
    <property type="molecule type" value="Genomic_DNA"/>
</dbReference>
<dbReference type="Gene3D" id="2.10.25.10">
    <property type="entry name" value="Laminin"/>
    <property type="match status" value="2"/>
</dbReference>
<dbReference type="GO" id="GO:0005509">
    <property type="term" value="F:calcium ion binding"/>
    <property type="evidence" value="ECO:0007669"/>
    <property type="project" value="InterPro"/>
</dbReference>
<dbReference type="InterPro" id="IPR000152">
    <property type="entry name" value="EGF-type_Asp/Asn_hydroxyl_site"/>
</dbReference>
<evidence type="ECO:0000256" key="5">
    <source>
        <dbReference type="ARBA" id="ARBA00023180"/>
    </source>
</evidence>
<dbReference type="PANTHER" id="PTHR46343">
    <property type="entry name" value="HYR DOMAIN-CONTAINING PROTEIN"/>
    <property type="match status" value="1"/>
</dbReference>
<feature type="non-terminal residue" evidence="13">
    <location>
        <position position="1"/>
    </location>
</feature>
<protein>
    <submittedName>
        <fullName evidence="13">Sushi, von Willebrand factor type A, EGF and pentraxin domain containing 1</fullName>
    </submittedName>
</protein>
<dbReference type="InterPro" id="IPR018097">
    <property type="entry name" value="EGF_Ca-bd_CS"/>
</dbReference>
<comment type="caution">
    <text evidence="6">Lacks conserved residue(s) required for the propagation of feature annotation.</text>
</comment>
<dbReference type="InterPro" id="IPR001881">
    <property type="entry name" value="EGF-like_Ca-bd_dom"/>
</dbReference>
<feature type="domain" description="HYR" evidence="11">
    <location>
        <begin position="652"/>
        <end position="734"/>
    </location>
</feature>
<evidence type="ECO:0000256" key="8">
    <source>
        <dbReference type="SAM" id="MobiDB-lite"/>
    </source>
</evidence>
<dbReference type="SUPFAM" id="SSF57535">
    <property type="entry name" value="Complement control module/SCR domain"/>
    <property type="match status" value="3"/>
</dbReference>
<keyword evidence="4 6" id="KW-1015">Disulfide bond</keyword>
<evidence type="ECO:0000313" key="13">
    <source>
        <dbReference type="EMBL" id="KAG6929710.1"/>
    </source>
</evidence>
<organism evidence="13 14">
    <name type="scientific">Chelydra serpentina</name>
    <name type="common">Snapping turtle</name>
    <name type="synonym">Testudo serpentina</name>
    <dbReference type="NCBI Taxonomy" id="8475"/>
    <lineage>
        <taxon>Eukaryota</taxon>
        <taxon>Metazoa</taxon>
        <taxon>Chordata</taxon>
        <taxon>Craniata</taxon>
        <taxon>Vertebrata</taxon>
        <taxon>Euteleostomi</taxon>
        <taxon>Archelosauria</taxon>
        <taxon>Testudinata</taxon>
        <taxon>Testudines</taxon>
        <taxon>Cryptodira</taxon>
        <taxon>Durocryptodira</taxon>
        <taxon>Americhelydia</taxon>
        <taxon>Chelydroidea</taxon>
        <taxon>Chelydridae</taxon>
        <taxon>Chelydra</taxon>
    </lineage>
</organism>
<dbReference type="SMART" id="SM00179">
    <property type="entry name" value="EGF_CA"/>
    <property type="match status" value="2"/>
</dbReference>
<dbReference type="FunFam" id="2.10.25.10:FF:000012">
    <property type="entry name" value="Delta-like protein"/>
    <property type="match status" value="1"/>
</dbReference>
<dbReference type="Pfam" id="PF00092">
    <property type="entry name" value="VWA"/>
    <property type="match status" value="1"/>
</dbReference>
<dbReference type="PROSITE" id="PS50923">
    <property type="entry name" value="SUSHI"/>
    <property type="match status" value="3"/>
</dbReference>
<dbReference type="FunFam" id="2.10.50.10:FF:000018">
    <property type="entry name" value="Sushi, von Willebrand factor type A, EGF and pentraxin domain-containing 1"/>
    <property type="match status" value="2"/>
</dbReference>
<dbReference type="CDD" id="cd00033">
    <property type="entry name" value="CCP"/>
    <property type="match status" value="3"/>
</dbReference>
<feature type="disulfide bond" evidence="6">
    <location>
        <begin position="1357"/>
        <end position="1366"/>
    </location>
</feature>
<dbReference type="PANTHER" id="PTHR46343:SF2">
    <property type="entry name" value="SUSHI_VON WILLEBRAND FACTOR TYPE A_EGF_PENTRAXIN DOMAIN-CONTAINING 1"/>
    <property type="match status" value="1"/>
</dbReference>
<dbReference type="InterPro" id="IPR009030">
    <property type="entry name" value="Growth_fac_rcpt_cys_sf"/>
</dbReference>
<evidence type="ECO:0000256" key="4">
    <source>
        <dbReference type="ARBA" id="ARBA00023157"/>
    </source>
</evidence>
<feature type="compositionally biased region" description="Basic and acidic residues" evidence="8">
    <location>
        <begin position="16"/>
        <end position="25"/>
    </location>
</feature>
<sequence>GGSGALESSQQPLEPRGGERAEKSRGSRLPPSLPPRSRRREAASAHRRGPVPVQPRAPATGAAARPAVNGAERAELIRGQGAARGAPRGVSALPGAGARTMWPLLALCCWGGLALGWAGAPQPPLNFTALALAASRGALPPPPPPDTTAAKVERLGRVFKRQVRRLRERSGRLELLFLVDESSSVGPANFLSELRFVRKLLSDFPVVPAATRVAIVTFSSKSNVVPRVDYISQRRARQHKCALLGREIPAIAYRGGGTYTKGAFQQAAQILQHSRENATKVIFLITDGYSNGGDPRPIAASLRVEFGVEIFTFGIWQGNIRELNDMASHPKEEHCYLLHSFAEFEALARRALHEDLPSGSYIQEDLSHCSYLCEANENCCDIMASCKCGTHTGQFECICEKGYYGKGLQHECTACPSGTYKPEGSPGGISTCISCPDDNHTSPPGSTSLEDCVCKDGYRAAGQACELVHCPELQPPENGYFIQNVCNNYFNAACGIRCKAGFDLVGSSIRLCQPNGLWSGSETTCRVRTCPKLHAPENGRINCSSGDISYKTVCFVTCDVGYELEGNSKLTCQGNSQWDGKEPACVEVHCPIFQKPESVTVHPSSCGQEPSKSGTVCQLSCPQGFTLSGVREELRCTPSGRWSENVQKALCNDIEAPQISCPDNIEARTLEHYNSANISWQVPIAKDNSGDEVSIHVTPAFVPPSLFPIGEVVITYIAVDKSDNKASCTFRVKVIDVESPVIDRCRSPPPIQVLENECRATWEEPQFSDNSGAALTITKSHSPGDLFLKGETTVQYTATDPSGNNRTCEIRIVIKGSPCEIPFIPVHGNFICIEDEAGVNCTLRCMDGYNFTAASTENYYCAYEDGIWKPPCSTEWPDCSLNRFANHGFKSFEMLYKATRCDDNNLLKSFAEAFQSALGKMVPSFCNDVDDIDCRLEDLPQKHCLEYNYDYENGFAIGPGGWGAANRLDYSYDDFLDIVQEEQLQTPLSGSVKTAPSRVKRHKKLNIPMTDHKIKLIFNITASVPLPNERNDTVESENQQRLLKTLETITNRLKRTLKKEPMYSFQFASELVVADSNSLETEKAFLFCRPGSVLRGRMCVNCPLGTYYSLEHRTCESCWTGSYQDEEGQLECKSCPSGSYTEYLHSRSISECKAQCKQGTYSPNGLETCESCPLGTYQPVFGSKNCIACPENMSTVKRGAVDISACGVPCPAGEFSRSGLMPCYPCPRDYYQPDPGKSYCLSCPFYGTTTIIGARSITDCSSFGSTFTAAEESVMVPVSPENISKQYKVSSQVFHECFLEPCHNNGTCKQLGSGYTCMCPPGYTGLKCEKEIDECKSTPCLNSGVCKDGIGVFICQCQPGYTGLLCEEDINECRSNPCVNGALCVDG</sequence>
<dbReference type="PROSITE" id="PS00010">
    <property type="entry name" value="ASX_HYDROXYL"/>
    <property type="match status" value="1"/>
</dbReference>
<dbReference type="SMART" id="SM00032">
    <property type="entry name" value="CCP"/>
    <property type="match status" value="4"/>
</dbReference>
<evidence type="ECO:0000256" key="2">
    <source>
        <dbReference type="ARBA" id="ARBA00022729"/>
    </source>
</evidence>